<dbReference type="InterPro" id="IPR001245">
    <property type="entry name" value="Ser-Thr/Tyr_kinase_cat_dom"/>
</dbReference>
<dbReference type="SMART" id="SM00220">
    <property type="entry name" value="S_TKc"/>
    <property type="match status" value="1"/>
</dbReference>
<dbReference type="PROSITE" id="PS50011">
    <property type="entry name" value="PROTEIN_KINASE_DOM"/>
    <property type="match status" value="1"/>
</dbReference>
<dbReference type="Proteomes" id="UP001497512">
    <property type="component" value="Chromosome 3"/>
</dbReference>
<dbReference type="SUPFAM" id="SSF56112">
    <property type="entry name" value="Protein kinase-like (PK-like)"/>
    <property type="match status" value="1"/>
</dbReference>
<sequence>MIMAPNFLDLAKGAIGEALDLTSGEKEQLLKLNKLQCKYVAHKLSETREILQSVESVEAGSSTDVFERCEAALKQELYRVVTDALSLIKDCCGEQWLRAAIRQRSDKSWEDFAEICYDLHWVTSLLCISLQTAASSQHVILAPEDCDGRLGALDVFKLETTAKQDREDLRRNLELLREGHVCDASCARSQAEKCLAARLLRRIVHWQTALAADPLTKKIPSLLWRVHPQDLPEVSFIGRGTFGEVYETNWLGEQYAKKVFREANLESFKTESEILAGLCHPHVVRIVCWAKEEKQDYSLVMDLMREDLYHFLHPGPADTGSSHSDAGFSDSSDDNSTGSNDADDDDVSASMAAAAVPSSTPEAAVVPLLSMTAAVDLMLQVARGLKYLHSKRIVHRDVKSKNILVKPLTGVPELEYKEGYLSAKLADFGTSKTKSSSTRYTDPTKNIGTTLWMAPEVFSIDSGAVVPGPQLPAYPFKADVYSFAIVCYEILTRKRPFEVEKMDGLRQRIKVDRLRPELPERCPTRLASLIKRCWEHNPRERPDFPEICRQLRYIKGLLLAGDAMQVLKKDIDPIVPMDIQAFVTRQMKVEGPWGGDGGSSFCDGPVTGIKGLKISSSATQAIIWSLRVEYDICGQFFQSQVHGELDHAVEDTINFDYPDEYLQQIEGYYGQTSALTIGDIFPKTITSISFKSNIKTYGPYGLSNGGETHFRSGIGKIVGFWGKSGMCLDQVGVFVDYTT</sequence>
<reference evidence="10" key="1">
    <citation type="submission" date="2024-02" db="EMBL/GenBank/DDBJ databases">
        <authorList>
            <consortium name="ELIXIR-Norway"/>
            <consortium name="Elixir Norway"/>
        </authorList>
    </citation>
    <scope>NUCLEOTIDE SEQUENCE</scope>
</reference>
<keyword evidence="1" id="KW-0723">Serine/threonine-protein kinase</keyword>
<dbReference type="Pfam" id="PF01419">
    <property type="entry name" value="Jacalin"/>
    <property type="match status" value="1"/>
</dbReference>
<feature type="domain" description="Jacalin-type lectin" evidence="9">
    <location>
        <begin position="587"/>
        <end position="737"/>
    </location>
</feature>
<dbReference type="InterPro" id="IPR051681">
    <property type="entry name" value="Ser/Thr_Kinases-Pseudokinases"/>
</dbReference>
<feature type="region of interest" description="Disordered" evidence="7">
    <location>
        <begin position="320"/>
        <end position="354"/>
    </location>
</feature>
<evidence type="ECO:0000313" key="10">
    <source>
        <dbReference type="EMBL" id="CAK9220780.1"/>
    </source>
</evidence>
<accession>A0ABP0UIA6</accession>
<dbReference type="PANTHER" id="PTHR44329:SF260">
    <property type="entry name" value="PROTEIN KINASE DOMAIN-CONTAINING PROTEIN"/>
    <property type="match status" value="1"/>
</dbReference>
<dbReference type="PROSITE" id="PS00108">
    <property type="entry name" value="PROTEIN_KINASE_ST"/>
    <property type="match status" value="1"/>
</dbReference>
<dbReference type="PANTHER" id="PTHR44329">
    <property type="entry name" value="SERINE/THREONINE-PROTEIN KINASE TNNI3K-RELATED"/>
    <property type="match status" value="1"/>
</dbReference>
<dbReference type="InterPro" id="IPR036404">
    <property type="entry name" value="Jacalin-like_lectin_dom_sf"/>
</dbReference>
<evidence type="ECO:0000313" key="11">
    <source>
        <dbReference type="Proteomes" id="UP001497512"/>
    </source>
</evidence>
<evidence type="ECO:0000256" key="7">
    <source>
        <dbReference type="SAM" id="MobiDB-lite"/>
    </source>
</evidence>
<feature type="compositionally biased region" description="Low complexity" evidence="7">
    <location>
        <begin position="321"/>
        <end position="340"/>
    </location>
</feature>
<keyword evidence="4" id="KW-0418">Kinase</keyword>
<evidence type="ECO:0000256" key="3">
    <source>
        <dbReference type="ARBA" id="ARBA00022741"/>
    </source>
</evidence>
<evidence type="ECO:0000256" key="2">
    <source>
        <dbReference type="ARBA" id="ARBA00022679"/>
    </source>
</evidence>
<protein>
    <submittedName>
        <fullName evidence="10">Uncharacterized protein</fullName>
    </submittedName>
</protein>
<evidence type="ECO:0000256" key="4">
    <source>
        <dbReference type="ARBA" id="ARBA00022777"/>
    </source>
</evidence>
<keyword evidence="2" id="KW-0808">Transferase</keyword>
<dbReference type="SUPFAM" id="SSF51101">
    <property type="entry name" value="Mannose-binding lectins"/>
    <property type="match status" value="1"/>
</dbReference>
<keyword evidence="5 6" id="KW-0067">ATP-binding</keyword>
<gene>
    <name evidence="10" type="ORF">CSSPTR1EN2_LOCUS15627</name>
</gene>
<dbReference type="InterPro" id="IPR001229">
    <property type="entry name" value="Jacalin-like_lectin_dom"/>
</dbReference>
<keyword evidence="3 6" id="KW-0547">Nucleotide-binding</keyword>
<dbReference type="InterPro" id="IPR008271">
    <property type="entry name" value="Ser/Thr_kinase_AS"/>
</dbReference>
<feature type="domain" description="Protein kinase" evidence="8">
    <location>
        <begin position="231"/>
        <end position="554"/>
    </location>
</feature>
<dbReference type="Gene3D" id="3.30.200.20">
    <property type="entry name" value="Phosphorylase Kinase, domain 1"/>
    <property type="match status" value="1"/>
</dbReference>
<dbReference type="Gene3D" id="2.100.10.30">
    <property type="entry name" value="Jacalin-like lectin domain"/>
    <property type="match status" value="1"/>
</dbReference>
<proteinExistence type="predicted"/>
<organism evidence="10 11">
    <name type="scientific">Sphagnum troendelagicum</name>
    <dbReference type="NCBI Taxonomy" id="128251"/>
    <lineage>
        <taxon>Eukaryota</taxon>
        <taxon>Viridiplantae</taxon>
        <taxon>Streptophyta</taxon>
        <taxon>Embryophyta</taxon>
        <taxon>Bryophyta</taxon>
        <taxon>Sphagnophytina</taxon>
        <taxon>Sphagnopsida</taxon>
        <taxon>Sphagnales</taxon>
        <taxon>Sphagnaceae</taxon>
        <taxon>Sphagnum</taxon>
    </lineage>
</organism>
<dbReference type="EMBL" id="OZ019895">
    <property type="protein sequence ID" value="CAK9220780.1"/>
    <property type="molecule type" value="Genomic_DNA"/>
</dbReference>
<evidence type="ECO:0000259" key="8">
    <source>
        <dbReference type="PROSITE" id="PS50011"/>
    </source>
</evidence>
<dbReference type="PROSITE" id="PS00107">
    <property type="entry name" value="PROTEIN_KINASE_ATP"/>
    <property type="match status" value="1"/>
</dbReference>
<dbReference type="InterPro" id="IPR033734">
    <property type="entry name" value="Jacalin-like_lectin_dom_plant"/>
</dbReference>
<dbReference type="InterPro" id="IPR011009">
    <property type="entry name" value="Kinase-like_dom_sf"/>
</dbReference>
<evidence type="ECO:0000256" key="5">
    <source>
        <dbReference type="ARBA" id="ARBA00022840"/>
    </source>
</evidence>
<dbReference type="SMART" id="SM00915">
    <property type="entry name" value="Jacalin"/>
    <property type="match status" value="1"/>
</dbReference>
<name>A0ABP0UIA6_9BRYO</name>
<dbReference type="Gene3D" id="1.10.510.10">
    <property type="entry name" value="Transferase(Phosphotransferase) domain 1"/>
    <property type="match status" value="1"/>
</dbReference>
<evidence type="ECO:0000256" key="1">
    <source>
        <dbReference type="ARBA" id="ARBA00022527"/>
    </source>
</evidence>
<evidence type="ECO:0000256" key="6">
    <source>
        <dbReference type="PROSITE-ProRule" id="PRU10141"/>
    </source>
</evidence>
<feature type="binding site" evidence="6">
    <location>
        <position position="258"/>
    </location>
    <ligand>
        <name>ATP</name>
        <dbReference type="ChEBI" id="CHEBI:30616"/>
    </ligand>
</feature>
<dbReference type="Pfam" id="PF07714">
    <property type="entry name" value="PK_Tyr_Ser-Thr"/>
    <property type="match status" value="1"/>
</dbReference>
<dbReference type="InterPro" id="IPR017441">
    <property type="entry name" value="Protein_kinase_ATP_BS"/>
</dbReference>
<dbReference type="InterPro" id="IPR000719">
    <property type="entry name" value="Prot_kinase_dom"/>
</dbReference>
<dbReference type="PROSITE" id="PS51752">
    <property type="entry name" value="JACALIN_LECTIN"/>
    <property type="match status" value="1"/>
</dbReference>
<evidence type="ECO:0000259" key="9">
    <source>
        <dbReference type="PROSITE" id="PS51752"/>
    </source>
</evidence>
<dbReference type="CDD" id="cd09612">
    <property type="entry name" value="Jacalin"/>
    <property type="match status" value="1"/>
</dbReference>
<keyword evidence="11" id="KW-1185">Reference proteome</keyword>